<dbReference type="Proteomes" id="UP001239111">
    <property type="component" value="Chromosome 3"/>
</dbReference>
<name>A0ACC2NSA0_9HYME</name>
<proteinExistence type="predicted"/>
<dbReference type="EMBL" id="CM056743">
    <property type="protein sequence ID" value="KAJ8674155.1"/>
    <property type="molecule type" value="Genomic_DNA"/>
</dbReference>
<organism evidence="1 2">
    <name type="scientific">Eretmocerus hayati</name>
    <dbReference type="NCBI Taxonomy" id="131215"/>
    <lineage>
        <taxon>Eukaryota</taxon>
        <taxon>Metazoa</taxon>
        <taxon>Ecdysozoa</taxon>
        <taxon>Arthropoda</taxon>
        <taxon>Hexapoda</taxon>
        <taxon>Insecta</taxon>
        <taxon>Pterygota</taxon>
        <taxon>Neoptera</taxon>
        <taxon>Endopterygota</taxon>
        <taxon>Hymenoptera</taxon>
        <taxon>Apocrita</taxon>
        <taxon>Proctotrupomorpha</taxon>
        <taxon>Chalcidoidea</taxon>
        <taxon>Aphelinidae</taxon>
        <taxon>Aphelininae</taxon>
        <taxon>Eretmocerus</taxon>
    </lineage>
</organism>
<sequence>MPGIMKAKDFPLHVVEFVNPGRKPRQKSLDVVRTKWFKREGKKTMVYFPKPPYTSASFDAYNAILAGDEAAPKEWGLFTMKVRARAETLPEALEKLEALKTNEAAVSLSDGTMSDYEREVDENIARSDLQDQAASLLQSHQSSSLESSAVTRDTSEMAQHLEVTSASNNSNTATADSFAQSGPSSISGNIGPASATSHSAIPAFVMPSTSASELQTLETDSIEYETRRRETSLKRSRDSRQGKEKSISSSKLLKDLVKQVTNLNTEVKALSKKVDGVGKEVGQMKAVMSHKLSGIITEGFITTPQQIAKKYNYKIPLQTLEDFERFDQELRNPNSSLYDDVVIVLQSGLDSQYVIPRSIVKMLKMFLTRSVAMEFVGQRPAKTGEDVHVSGDDKASKDGGKKPMNKTKFFEIMELIITNHRATAGIKTGSTEVTTRTGKVLSNARNWKECYYFESIESDSTSKSSDESSMIPNVPSKIAMSSNSSGVQSLDNVPVMTVPHIDLTNSQVVLCVQQEDHQPLPKQRKLVDSDEIINQNTNNHGGLRHVIRPVTQGSEDHEDTDEITLEYDDSDDLNDDSYFD</sequence>
<evidence type="ECO:0000313" key="2">
    <source>
        <dbReference type="Proteomes" id="UP001239111"/>
    </source>
</evidence>
<keyword evidence="2" id="KW-1185">Reference proteome</keyword>
<evidence type="ECO:0000313" key="1">
    <source>
        <dbReference type="EMBL" id="KAJ8674155.1"/>
    </source>
</evidence>
<gene>
    <name evidence="1" type="ORF">QAD02_005417</name>
</gene>
<comment type="caution">
    <text evidence="1">The sequence shown here is derived from an EMBL/GenBank/DDBJ whole genome shotgun (WGS) entry which is preliminary data.</text>
</comment>
<accession>A0ACC2NSA0</accession>
<reference evidence="1" key="1">
    <citation type="submission" date="2023-04" db="EMBL/GenBank/DDBJ databases">
        <title>A chromosome-level genome assembly of the parasitoid wasp Eretmocerus hayati.</title>
        <authorList>
            <person name="Zhong Y."/>
            <person name="Liu S."/>
            <person name="Liu Y."/>
        </authorList>
    </citation>
    <scope>NUCLEOTIDE SEQUENCE</scope>
    <source>
        <strain evidence="1">ZJU_SS_LIU_2023</strain>
    </source>
</reference>
<protein>
    <submittedName>
        <fullName evidence="1">Uncharacterized protein</fullName>
    </submittedName>
</protein>